<proteinExistence type="predicted"/>
<accession>A0A250X0D8</accession>
<dbReference type="AlphaFoldDB" id="A0A250X0D8"/>
<dbReference type="PROSITE" id="PS51257">
    <property type="entry name" value="PROKAR_LIPOPROTEIN"/>
    <property type="match status" value="1"/>
</dbReference>
<feature type="transmembrane region" description="Helical" evidence="1">
    <location>
        <begin position="66"/>
        <end position="86"/>
    </location>
</feature>
<keyword evidence="3" id="KW-1185">Reference proteome</keyword>
<protein>
    <submittedName>
        <fullName evidence="2">Uncharacterized protein</fullName>
    </submittedName>
</protein>
<keyword evidence="1" id="KW-0472">Membrane</keyword>
<comment type="caution">
    <text evidence="2">The sequence shown here is derived from an EMBL/GenBank/DDBJ whole genome shotgun (WGS) entry which is preliminary data.</text>
</comment>
<organism evidence="2 3">
    <name type="scientific">Chlamydomonas eustigma</name>
    <dbReference type="NCBI Taxonomy" id="1157962"/>
    <lineage>
        <taxon>Eukaryota</taxon>
        <taxon>Viridiplantae</taxon>
        <taxon>Chlorophyta</taxon>
        <taxon>core chlorophytes</taxon>
        <taxon>Chlorophyceae</taxon>
        <taxon>CS clade</taxon>
        <taxon>Chlamydomonadales</taxon>
        <taxon>Chlamydomonadaceae</taxon>
        <taxon>Chlamydomonas</taxon>
    </lineage>
</organism>
<evidence type="ECO:0000313" key="3">
    <source>
        <dbReference type="Proteomes" id="UP000232323"/>
    </source>
</evidence>
<keyword evidence="1" id="KW-0812">Transmembrane</keyword>
<sequence length="311" mass="33334">MMEAIKSQKTWASYVPWSATGCFIFVTVGMIIWAVGTQTAYTNTNNILHDLQIGSTDTILSTIHSAGIAAVVVLMLMALLMVAMAVGRTSLERKIDEEGKVACGTWLWLAILAILASVWWLIVLWLVFVIFGSCVWYAAAFTVEGALSTILTIQSINPVNVSVPVNTTSCPQNCFNLAYFSHLISYIQDNCICSPMSIQSAYNSADAAANALHLTIAGSFIMWAGASFLLMVAVGAFATTRRERELLLRAQNNAAHAASSNLARGGASMRVQDNPAYYRDTHPLLGGGGGMSQGSAIMMVPPGNIMPVGRV</sequence>
<feature type="transmembrane region" description="Helical" evidence="1">
    <location>
        <begin position="106"/>
        <end position="139"/>
    </location>
</feature>
<dbReference type="Proteomes" id="UP000232323">
    <property type="component" value="Unassembled WGS sequence"/>
</dbReference>
<dbReference type="OrthoDB" id="538785at2759"/>
<evidence type="ECO:0000313" key="2">
    <source>
        <dbReference type="EMBL" id="GAX76543.1"/>
    </source>
</evidence>
<gene>
    <name evidence="2" type="ORF">CEUSTIGMA_g3989.t1</name>
</gene>
<name>A0A250X0D8_9CHLO</name>
<feature type="transmembrane region" description="Helical" evidence="1">
    <location>
        <begin position="220"/>
        <end position="239"/>
    </location>
</feature>
<reference evidence="2 3" key="1">
    <citation type="submission" date="2017-08" db="EMBL/GenBank/DDBJ databases">
        <title>Acidophilic green algal genome provides insights into adaptation to an acidic environment.</title>
        <authorList>
            <person name="Hirooka S."/>
            <person name="Hirose Y."/>
            <person name="Kanesaki Y."/>
            <person name="Higuchi S."/>
            <person name="Fujiwara T."/>
            <person name="Onuma R."/>
            <person name="Era A."/>
            <person name="Ohbayashi R."/>
            <person name="Uzuka A."/>
            <person name="Nozaki H."/>
            <person name="Yoshikawa H."/>
            <person name="Miyagishima S.Y."/>
        </authorList>
    </citation>
    <scope>NUCLEOTIDE SEQUENCE [LARGE SCALE GENOMIC DNA]</scope>
    <source>
        <strain evidence="2 3">NIES-2499</strain>
    </source>
</reference>
<keyword evidence="1" id="KW-1133">Transmembrane helix</keyword>
<feature type="transmembrane region" description="Helical" evidence="1">
    <location>
        <begin position="12"/>
        <end position="35"/>
    </location>
</feature>
<dbReference type="EMBL" id="BEGY01000018">
    <property type="protein sequence ID" value="GAX76543.1"/>
    <property type="molecule type" value="Genomic_DNA"/>
</dbReference>
<evidence type="ECO:0000256" key="1">
    <source>
        <dbReference type="SAM" id="Phobius"/>
    </source>
</evidence>